<organism evidence="1 2">
    <name type="scientific">Panagrellus redivivus</name>
    <name type="common">Microworm</name>
    <dbReference type="NCBI Taxonomy" id="6233"/>
    <lineage>
        <taxon>Eukaryota</taxon>
        <taxon>Metazoa</taxon>
        <taxon>Ecdysozoa</taxon>
        <taxon>Nematoda</taxon>
        <taxon>Chromadorea</taxon>
        <taxon>Rhabditida</taxon>
        <taxon>Tylenchina</taxon>
        <taxon>Panagrolaimomorpha</taxon>
        <taxon>Panagrolaimoidea</taxon>
        <taxon>Panagrolaimidae</taxon>
        <taxon>Panagrellus</taxon>
    </lineage>
</organism>
<reference evidence="2" key="2">
    <citation type="submission" date="2020-10" db="UniProtKB">
        <authorList>
            <consortium name="WormBaseParasite"/>
        </authorList>
    </citation>
    <scope>IDENTIFICATION</scope>
</reference>
<sequence length="68" mass="7635">MFDVRCRCGGFVFTVHRSQRPGTSPAVIYTIKLSASSFGIRVVLKCDHFWKSVLSITTVIRAINSLPY</sequence>
<dbReference type="WBParaSite" id="Pan_g2876.t1">
    <property type="protein sequence ID" value="Pan_g2876.t1"/>
    <property type="gene ID" value="Pan_g2876"/>
</dbReference>
<dbReference type="Proteomes" id="UP000492821">
    <property type="component" value="Unassembled WGS sequence"/>
</dbReference>
<dbReference type="AlphaFoldDB" id="A0A7E4VT83"/>
<reference evidence="1" key="1">
    <citation type="journal article" date="2013" name="Genetics">
        <title>The draft genome and transcriptome of Panagrellus redivivus are shaped by the harsh demands of a free-living lifestyle.</title>
        <authorList>
            <person name="Srinivasan J."/>
            <person name="Dillman A.R."/>
            <person name="Macchietto M.G."/>
            <person name="Heikkinen L."/>
            <person name="Lakso M."/>
            <person name="Fracchia K.M."/>
            <person name="Antoshechkin I."/>
            <person name="Mortazavi A."/>
            <person name="Wong G."/>
            <person name="Sternberg P.W."/>
        </authorList>
    </citation>
    <scope>NUCLEOTIDE SEQUENCE [LARGE SCALE GENOMIC DNA]</scope>
    <source>
        <strain evidence="1">MT8872</strain>
    </source>
</reference>
<keyword evidence="1" id="KW-1185">Reference proteome</keyword>
<accession>A0A7E4VT83</accession>
<evidence type="ECO:0000313" key="2">
    <source>
        <dbReference type="WBParaSite" id="Pan_g2876.t1"/>
    </source>
</evidence>
<evidence type="ECO:0000313" key="1">
    <source>
        <dbReference type="Proteomes" id="UP000492821"/>
    </source>
</evidence>
<protein>
    <submittedName>
        <fullName evidence="2">Uncharacterized protein</fullName>
    </submittedName>
</protein>
<name>A0A7E4VT83_PANRE</name>
<proteinExistence type="predicted"/>